<dbReference type="PROSITE" id="PS51077">
    <property type="entry name" value="HTH_ICLR"/>
    <property type="match status" value="1"/>
</dbReference>
<dbReference type="Proteomes" id="UP001551675">
    <property type="component" value="Unassembled WGS sequence"/>
</dbReference>
<dbReference type="Pfam" id="PF01614">
    <property type="entry name" value="IclR_C"/>
    <property type="match status" value="1"/>
</dbReference>
<protein>
    <submittedName>
        <fullName evidence="6">IclR family transcriptional regulator</fullName>
    </submittedName>
</protein>
<reference evidence="6 7" key="1">
    <citation type="submission" date="2024-06" db="EMBL/GenBank/DDBJ databases">
        <title>The Natural Products Discovery Center: Release of the First 8490 Sequenced Strains for Exploring Actinobacteria Biosynthetic Diversity.</title>
        <authorList>
            <person name="Kalkreuter E."/>
            <person name="Kautsar S.A."/>
            <person name="Yang D."/>
            <person name="Bader C.D."/>
            <person name="Teijaro C.N."/>
            <person name="Fluegel L."/>
            <person name="Davis C.M."/>
            <person name="Simpson J.R."/>
            <person name="Lauterbach L."/>
            <person name="Steele A.D."/>
            <person name="Gui C."/>
            <person name="Meng S."/>
            <person name="Li G."/>
            <person name="Viehrig K."/>
            <person name="Ye F."/>
            <person name="Su P."/>
            <person name="Kiefer A.F."/>
            <person name="Nichols A."/>
            <person name="Cepeda A.J."/>
            <person name="Yan W."/>
            <person name="Fan B."/>
            <person name="Jiang Y."/>
            <person name="Adhikari A."/>
            <person name="Zheng C.-J."/>
            <person name="Schuster L."/>
            <person name="Cowan T.M."/>
            <person name="Smanski M.J."/>
            <person name="Chevrette M.G."/>
            <person name="De Carvalho L.P.S."/>
            <person name="Shen B."/>
        </authorList>
    </citation>
    <scope>NUCLEOTIDE SEQUENCE [LARGE SCALE GENOMIC DNA]</scope>
    <source>
        <strain evidence="6 7">NPDC050100</strain>
    </source>
</reference>
<dbReference type="EMBL" id="JBFALK010000011">
    <property type="protein sequence ID" value="MEV0971102.1"/>
    <property type="molecule type" value="Genomic_DNA"/>
</dbReference>
<dbReference type="Gene3D" id="3.30.450.40">
    <property type="match status" value="1"/>
</dbReference>
<dbReference type="InterPro" id="IPR050707">
    <property type="entry name" value="HTH_MetabolicPath_Reg"/>
</dbReference>
<dbReference type="RefSeq" id="WP_061258950.1">
    <property type="nucleotide sequence ID" value="NZ_JBFALK010000011.1"/>
</dbReference>
<feature type="domain" description="HTH iclR-type" evidence="4">
    <location>
        <begin position="24"/>
        <end position="84"/>
    </location>
</feature>
<accession>A0ABV3GHK6</accession>
<dbReference type="InterPro" id="IPR036390">
    <property type="entry name" value="WH_DNA-bd_sf"/>
</dbReference>
<keyword evidence="7" id="KW-1185">Reference proteome</keyword>
<feature type="domain" description="IclR-ED" evidence="5">
    <location>
        <begin position="85"/>
        <end position="260"/>
    </location>
</feature>
<evidence type="ECO:0000259" key="4">
    <source>
        <dbReference type="PROSITE" id="PS51077"/>
    </source>
</evidence>
<dbReference type="InterPro" id="IPR029016">
    <property type="entry name" value="GAF-like_dom_sf"/>
</dbReference>
<name>A0ABV3GHK6_MICGL</name>
<evidence type="ECO:0000256" key="1">
    <source>
        <dbReference type="ARBA" id="ARBA00023015"/>
    </source>
</evidence>
<sequence>MNLLETDASDTSAVAAKDREDSRRSVLGRMTEILDVFLEGPECLFLGDVTTRTGLPRSTAFRILSQLVELRWLEHDERGYRIGSRVYGMSARRADHSDLRNAAAVALNDLHAVTGAVVHLGVLEGLGMHYVDKIGGVAGRSIPSRVGSRYAALGTAAGRAMLAYLPTERVEAMIRLEIGEPSPSLLLRIHRELNETRRRHGLSVVHGTPRGTEINAVAAPILGPDGPAGAIAAIGRNLLVEPIAPVVLAAARRVGKELFPGWSPVTRRGHIGRATSGWTGRISPRGPHRAECEGEAHRVGERTTLRLGT</sequence>
<gene>
    <name evidence="6" type="ORF">AB0I59_20940</name>
</gene>
<dbReference type="PROSITE" id="PS51078">
    <property type="entry name" value="ICLR_ED"/>
    <property type="match status" value="1"/>
</dbReference>
<dbReference type="Pfam" id="PF09339">
    <property type="entry name" value="HTH_IclR"/>
    <property type="match status" value="1"/>
</dbReference>
<dbReference type="Gene3D" id="1.10.10.10">
    <property type="entry name" value="Winged helix-like DNA-binding domain superfamily/Winged helix DNA-binding domain"/>
    <property type="match status" value="1"/>
</dbReference>
<dbReference type="PANTHER" id="PTHR30136:SF35">
    <property type="entry name" value="HTH-TYPE TRANSCRIPTIONAL REGULATOR RV1719"/>
    <property type="match status" value="1"/>
</dbReference>
<dbReference type="SUPFAM" id="SSF55781">
    <property type="entry name" value="GAF domain-like"/>
    <property type="match status" value="1"/>
</dbReference>
<organism evidence="6 7">
    <name type="scientific">Microtetraspora glauca</name>
    <dbReference type="NCBI Taxonomy" id="1996"/>
    <lineage>
        <taxon>Bacteria</taxon>
        <taxon>Bacillati</taxon>
        <taxon>Actinomycetota</taxon>
        <taxon>Actinomycetes</taxon>
        <taxon>Streptosporangiales</taxon>
        <taxon>Streptosporangiaceae</taxon>
        <taxon>Microtetraspora</taxon>
    </lineage>
</organism>
<dbReference type="SUPFAM" id="SSF46785">
    <property type="entry name" value="Winged helix' DNA-binding domain"/>
    <property type="match status" value="1"/>
</dbReference>
<evidence type="ECO:0000256" key="3">
    <source>
        <dbReference type="ARBA" id="ARBA00023163"/>
    </source>
</evidence>
<dbReference type="PANTHER" id="PTHR30136">
    <property type="entry name" value="HELIX-TURN-HELIX TRANSCRIPTIONAL REGULATOR, ICLR FAMILY"/>
    <property type="match status" value="1"/>
</dbReference>
<evidence type="ECO:0000313" key="6">
    <source>
        <dbReference type="EMBL" id="MEV0971102.1"/>
    </source>
</evidence>
<dbReference type="InterPro" id="IPR036388">
    <property type="entry name" value="WH-like_DNA-bd_sf"/>
</dbReference>
<comment type="caution">
    <text evidence="6">The sequence shown here is derived from an EMBL/GenBank/DDBJ whole genome shotgun (WGS) entry which is preliminary data.</text>
</comment>
<evidence type="ECO:0000313" key="7">
    <source>
        <dbReference type="Proteomes" id="UP001551675"/>
    </source>
</evidence>
<dbReference type="InterPro" id="IPR014757">
    <property type="entry name" value="Tscrpt_reg_IclR_C"/>
</dbReference>
<dbReference type="InterPro" id="IPR005471">
    <property type="entry name" value="Tscrpt_reg_IclR_N"/>
</dbReference>
<keyword evidence="3" id="KW-0804">Transcription</keyword>
<keyword evidence="1" id="KW-0805">Transcription regulation</keyword>
<keyword evidence="2" id="KW-0238">DNA-binding</keyword>
<dbReference type="SMART" id="SM00346">
    <property type="entry name" value="HTH_ICLR"/>
    <property type="match status" value="1"/>
</dbReference>
<evidence type="ECO:0000259" key="5">
    <source>
        <dbReference type="PROSITE" id="PS51078"/>
    </source>
</evidence>
<evidence type="ECO:0000256" key="2">
    <source>
        <dbReference type="ARBA" id="ARBA00023125"/>
    </source>
</evidence>
<proteinExistence type="predicted"/>